<dbReference type="AlphaFoldDB" id="A0A7W7LEE6"/>
<organism evidence="3 4">
    <name type="scientific">Streptomyces netropsis</name>
    <name type="common">Streptoverticillium netropsis</name>
    <dbReference type="NCBI Taxonomy" id="55404"/>
    <lineage>
        <taxon>Bacteria</taxon>
        <taxon>Bacillati</taxon>
        <taxon>Actinomycetota</taxon>
        <taxon>Actinomycetes</taxon>
        <taxon>Kitasatosporales</taxon>
        <taxon>Streptomycetaceae</taxon>
        <taxon>Streptomyces</taxon>
    </lineage>
</organism>
<protein>
    <recommendedName>
        <fullName evidence="5">DUF3742 family protein</fullName>
    </recommendedName>
</protein>
<evidence type="ECO:0000256" key="1">
    <source>
        <dbReference type="SAM" id="MobiDB-lite"/>
    </source>
</evidence>
<keyword evidence="2" id="KW-0812">Transmembrane</keyword>
<proteinExistence type="predicted"/>
<keyword evidence="2" id="KW-0472">Membrane</keyword>
<reference evidence="3 4" key="1">
    <citation type="submission" date="2020-08" db="EMBL/GenBank/DDBJ databases">
        <title>Genomic Encyclopedia of Type Strains, Phase III (KMG-III): the genomes of soil and plant-associated and newly described type strains.</title>
        <authorList>
            <person name="Whitman W."/>
        </authorList>
    </citation>
    <scope>NUCLEOTIDE SEQUENCE [LARGE SCALE GENOMIC DNA]</scope>
    <source>
        <strain evidence="3 4">CECT 3265</strain>
    </source>
</reference>
<comment type="caution">
    <text evidence="3">The sequence shown here is derived from an EMBL/GenBank/DDBJ whole genome shotgun (WGS) entry which is preliminary data.</text>
</comment>
<keyword evidence="2" id="KW-1133">Transmembrane helix</keyword>
<feature type="region of interest" description="Disordered" evidence="1">
    <location>
        <begin position="77"/>
        <end position="108"/>
    </location>
</feature>
<evidence type="ECO:0000313" key="4">
    <source>
        <dbReference type="Proteomes" id="UP000556436"/>
    </source>
</evidence>
<accession>A0A7W7LEE6</accession>
<evidence type="ECO:0008006" key="5">
    <source>
        <dbReference type="Google" id="ProtNLM"/>
    </source>
</evidence>
<keyword evidence="4" id="KW-1185">Reference proteome</keyword>
<dbReference type="Proteomes" id="UP000556436">
    <property type="component" value="Unassembled WGS sequence"/>
</dbReference>
<evidence type="ECO:0000313" key="3">
    <source>
        <dbReference type="EMBL" id="MBB4888101.1"/>
    </source>
</evidence>
<dbReference type="EMBL" id="JACHJG010000008">
    <property type="protein sequence ID" value="MBB4888101.1"/>
    <property type="molecule type" value="Genomic_DNA"/>
</dbReference>
<name>A0A7W7LEE6_STRNE</name>
<feature type="transmembrane region" description="Helical" evidence="2">
    <location>
        <begin position="54"/>
        <end position="76"/>
    </location>
</feature>
<feature type="transmembrane region" description="Helical" evidence="2">
    <location>
        <begin position="26"/>
        <end position="48"/>
    </location>
</feature>
<evidence type="ECO:0000256" key="2">
    <source>
        <dbReference type="SAM" id="Phobius"/>
    </source>
</evidence>
<sequence length="108" mass="11714">MASRFAKRAAAQKSAYLQARFKRIPALWKAVVVAVLAIFAFFAGKFILALVVGLIMTAFAIVAILLMPVMLIGALAGGGKKRGRHSDDGWYEENDGRGRYHSDSGVPF</sequence>
<dbReference type="RefSeq" id="WP_184735437.1">
    <property type="nucleotide sequence ID" value="NZ_BMRW01000008.1"/>
</dbReference>
<gene>
    <name evidence="3" type="ORF">FHS38_004169</name>
</gene>